<feature type="domain" description="Ice-binding protein C-terminal" evidence="2">
    <location>
        <begin position="161"/>
        <end position="184"/>
    </location>
</feature>
<gene>
    <name evidence="3" type="ORF">J2X20_003805</name>
</gene>
<name>A0ABU1YQK8_ROSSA</name>
<organism evidence="3 4">
    <name type="scientific">Roseateles saccharophilus</name>
    <name type="common">Pseudomonas saccharophila</name>
    <dbReference type="NCBI Taxonomy" id="304"/>
    <lineage>
        <taxon>Bacteria</taxon>
        <taxon>Pseudomonadati</taxon>
        <taxon>Pseudomonadota</taxon>
        <taxon>Betaproteobacteria</taxon>
        <taxon>Burkholderiales</taxon>
        <taxon>Sphaerotilaceae</taxon>
        <taxon>Roseateles</taxon>
    </lineage>
</organism>
<keyword evidence="1" id="KW-0732">Signal</keyword>
<dbReference type="Proteomes" id="UP001180453">
    <property type="component" value="Unassembled WGS sequence"/>
</dbReference>
<evidence type="ECO:0000256" key="1">
    <source>
        <dbReference type="SAM" id="SignalP"/>
    </source>
</evidence>
<proteinExistence type="predicted"/>
<feature type="chain" id="PRO_5047375603" description="Ice-binding protein C-terminal domain-containing protein" evidence="1">
    <location>
        <begin position="24"/>
        <end position="189"/>
    </location>
</feature>
<accession>A0ABU1YQK8</accession>
<comment type="caution">
    <text evidence="3">The sequence shown here is derived from an EMBL/GenBank/DDBJ whole genome shotgun (WGS) entry which is preliminary data.</text>
</comment>
<reference evidence="3 4" key="1">
    <citation type="submission" date="2023-07" db="EMBL/GenBank/DDBJ databases">
        <title>Sorghum-associated microbial communities from plants grown in Nebraska, USA.</title>
        <authorList>
            <person name="Schachtman D."/>
        </authorList>
    </citation>
    <scope>NUCLEOTIDE SEQUENCE [LARGE SCALE GENOMIC DNA]</scope>
    <source>
        <strain evidence="3 4">BE314</strain>
    </source>
</reference>
<dbReference type="EMBL" id="JAVDXU010000002">
    <property type="protein sequence ID" value="MDR7271147.1"/>
    <property type="molecule type" value="Genomic_DNA"/>
</dbReference>
<sequence length="189" mass="19909">MNLRSLFTSLAVAAALLPASAQAAVEWSWQFTPPNQGTVSANDVIHGQAVMSNAGTATETVDMWRGQGTITLRDMFTSGYSWGFGHDASVSMGSFLDGLGTIQLAPGESRTFDFLWFAPGASGAAPGTYSVLAGMAYVWIQDGVYNETYIENRLTWQVAATVPEPTSAALLALGLVGVGIGARRLKAGR</sequence>
<evidence type="ECO:0000313" key="4">
    <source>
        <dbReference type="Proteomes" id="UP001180453"/>
    </source>
</evidence>
<dbReference type="InterPro" id="IPR013424">
    <property type="entry name" value="Ice-binding_C"/>
</dbReference>
<evidence type="ECO:0000313" key="3">
    <source>
        <dbReference type="EMBL" id="MDR7271147.1"/>
    </source>
</evidence>
<dbReference type="RefSeq" id="WP_310267810.1">
    <property type="nucleotide sequence ID" value="NZ_JAVDXU010000002.1"/>
</dbReference>
<feature type="signal peptide" evidence="1">
    <location>
        <begin position="1"/>
        <end position="23"/>
    </location>
</feature>
<protein>
    <recommendedName>
        <fullName evidence="2">Ice-binding protein C-terminal domain-containing protein</fullName>
    </recommendedName>
</protein>
<keyword evidence="4" id="KW-1185">Reference proteome</keyword>
<evidence type="ECO:0000259" key="2">
    <source>
        <dbReference type="Pfam" id="PF07589"/>
    </source>
</evidence>
<dbReference type="NCBIfam" id="TIGR02595">
    <property type="entry name" value="PEP_CTERM"/>
    <property type="match status" value="1"/>
</dbReference>
<dbReference type="Pfam" id="PF07589">
    <property type="entry name" value="PEP-CTERM"/>
    <property type="match status" value="1"/>
</dbReference>